<dbReference type="SUPFAM" id="SSF50475">
    <property type="entry name" value="FMN-binding split barrel"/>
    <property type="match status" value="1"/>
</dbReference>
<gene>
    <name evidence="1" type="ORF">VSH64_17405</name>
</gene>
<protein>
    <recommendedName>
        <fullName evidence="3">Pyridoxamine 5'-phosphate oxidase putative domain-containing protein</fullName>
    </recommendedName>
</protein>
<dbReference type="InterPro" id="IPR012349">
    <property type="entry name" value="Split_barrel_FMN-bd"/>
</dbReference>
<dbReference type="Proteomes" id="UP001330812">
    <property type="component" value="Chromosome"/>
</dbReference>
<evidence type="ECO:0000313" key="1">
    <source>
        <dbReference type="EMBL" id="WSE33860.1"/>
    </source>
</evidence>
<name>A0ABZ1IHH2_9PSEU</name>
<sequence>MTDEAAARSRALDFVRQEAGFAQLVTLGAGGALVGRTTSAFPTDDWAVELVQRRTHRRVEQLRHDDRVLAIWGGTPADDSVNDSPWTFDLGLTIPRVVFVRGVARPLDAKATWEVYDRHTTRLRAAGHTKAPLRDRADLDANFAGVRIEPRRVRLEGFGTGAQAFSWTITPRRTDT</sequence>
<evidence type="ECO:0008006" key="3">
    <source>
        <dbReference type="Google" id="ProtNLM"/>
    </source>
</evidence>
<keyword evidence="2" id="KW-1185">Reference proteome</keyword>
<organism evidence="1 2">
    <name type="scientific">Amycolatopsis rhabdoformis</name>
    <dbReference type="NCBI Taxonomy" id="1448059"/>
    <lineage>
        <taxon>Bacteria</taxon>
        <taxon>Bacillati</taxon>
        <taxon>Actinomycetota</taxon>
        <taxon>Actinomycetes</taxon>
        <taxon>Pseudonocardiales</taxon>
        <taxon>Pseudonocardiaceae</taxon>
        <taxon>Amycolatopsis</taxon>
    </lineage>
</organism>
<dbReference type="Gene3D" id="2.30.110.10">
    <property type="entry name" value="Electron Transport, Fmn-binding Protein, Chain A"/>
    <property type="match status" value="1"/>
</dbReference>
<dbReference type="RefSeq" id="WP_326836661.1">
    <property type="nucleotide sequence ID" value="NZ_CP142149.1"/>
</dbReference>
<evidence type="ECO:0000313" key="2">
    <source>
        <dbReference type="Proteomes" id="UP001330812"/>
    </source>
</evidence>
<proteinExistence type="predicted"/>
<reference evidence="1 2" key="1">
    <citation type="journal article" date="2015" name="Int. J. Syst. Evol. Microbiol.">
        <title>Amycolatopsis rhabdoformis sp. nov., an actinomycete isolated from a tropical forest soil.</title>
        <authorList>
            <person name="Souza W.R."/>
            <person name="Silva R.E."/>
            <person name="Goodfellow M."/>
            <person name="Busarakam K."/>
            <person name="Figueiro F.S."/>
            <person name="Ferreira D."/>
            <person name="Rodrigues-Filho E."/>
            <person name="Moraes L.A.B."/>
            <person name="Zucchi T.D."/>
        </authorList>
    </citation>
    <scope>NUCLEOTIDE SEQUENCE [LARGE SCALE GENOMIC DNA]</scope>
    <source>
        <strain evidence="1 2">NCIMB 14900</strain>
    </source>
</reference>
<dbReference type="EMBL" id="CP142149">
    <property type="protein sequence ID" value="WSE33860.1"/>
    <property type="molecule type" value="Genomic_DNA"/>
</dbReference>
<accession>A0ABZ1IHH2</accession>